<dbReference type="SMART" id="SM00848">
    <property type="entry name" value="Inhibitor_I29"/>
    <property type="match status" value="1"/>
</dbReference>
<keyword evidence="1" id="KW-1133">Transmembrane helix</keyword>
<feature type="domain" description="Cathepsin propeptide inhibitor" evidence="3">
    <location>
        <begin position="33"/>
        <end position="123"/>
    </location>
</feature>
<feature type="chain" id="PRO_5035211964" description="Cathepsin propeptide inhibitor domain-containing protein" evidence="2">
    <location>
        <begin position="20"/>
        <end position="223"/>
    </location>
</feature>
<keyword evidence="1" id="KW-0472">Membrane</keyword>
<dbReference type="Gene3D" id="1.10.287.2250">
    <property type="match status" value="1"/>
</dbReference>
<feature type="signal peptide" evidence="2">
    <location>
        <begin position="1"/>
        <end position="19"/>
    </location>
</feature>
<dbReference type="OrthoDB" id="20728at2759"/>
<name>A0A8J4PVT0_9MYCE</name>
<dbReference type="InterPro" id="IPR013201">
    <property type="entry name" value="Prot_inhib_I29"/>
</dbReference>
<proteinExistence type="predicted"/>
<keyword evidence="2" id="KW-0732">Signal</keyword>
<reference evidence="4" key="1">
    <citation type="submission" date="2020-01" db="EMBL/GenBank/DDBJ databases">
        <title>Development of genomics and gene disruption for Polysphondylium violaceum indicates a role for the polyketide synthase stlB in stalk morphogenesis.</title>
        <authorList>
            <person name="Narita B."/>
            <person name="Kawabe Y."/>
            <person name="Kin K."/>
            <person name="Saito T."/>
            <person name="Gibbs R."/>
            <person name="Kuspa A."/>
            <person name="Muzny D."/>
            <person name="Queller D."/>
            <person name="Richards S."/>
            <person name="Strassman J."/>
            <person name="Sucgang R."/>
            <person name="Worley K."/>
            <person name="Schaap P."/>
        </authorList>
    </citation>
    <scope>NUCLEOTIDE SEQUENCE</scope>
    <source>
        <strain evidence="4">QSvi11</strain>
    </source>
</reference>
<evidence type="ECO:0000313" key="4">
    <source>
        <dbReference type="EMBL" id="KAF2074617.1"/>
    </source>
</evidence>
<dbReference type="Pfam" id="PF08246">
    <property type="entry name" value="Inhibitor_I29"/>
    <property type="match status" value="1"/>
</dbReference>
<dbReference type="Proteomes" id="UP000695562">
    <property type="component" value="Unassembled WGS sequence"/>
</dbReference>
<accession>A0A8J4PVT0</accession>
<protein>
    <recommendedName>
        <fullName evidence="3">Cathepsin propeptide inhibitor domain-containing protein</fullName>
    </recommendedName>
</protein>
<dbReference type="EMBL" id="AJWJ01000138">
    <property type="protein sequence ID" value="KAF2074617.1"/>
    <property type="molecule type" value="Genomic_DNA"/>
</dbReference>
<evidence type="ECO:0000256" key="1">
    <source>
        <dbReference type="SAM" id="Phobius"/>
    </source>
</evidence>
<organism evidence="4 5">
    <name type="scientific">Polysphondylium violaceum</name>
    <dbReference type="NCBI Taxonomy" id="133409"/>
    <lineage>
        <taxon>Eukaryota</taxon>
        <taxon>Amoebozoa</taxon>
        <taxon>Evosea</taxon>
        <taxon>Eumycetozoa</taxon>
        <taxon>Dictyostelia</taxon>
        <taxon>Dictyosteliales</taxon>
        <taxon>Dictyosteliaceae</taxon>
        <taxon>Polysphondylium</taxon>
    </lineage>
</organism>
<dbReference type="AlphaFoldDB" id="A0A8J4PVT0"/>
<keyword evidence="5" id="KW-1185">Reference proteome</keyword>
<keyword evidence="1" id="KW-0812">Transmembrane</keyword>
<evidence type="ECO:0000313" key="5">
    <source>
        <dbReference type="Proteomes" id="UP000695562"/>
    </source>
</evidence>
<evidence type="ECO:0000259" key="3">
    <source>
        <dbReference type="SMART" id="SM00848"/>
    </source>
</evidence>
<evidence type="ECO:0000256" key="2">
    <source>
        <dbReference type="SAM" id="SignalP"/>
    </source>
</evidence>
<feature type="transmembrane region" description="Helical" evidence="1">
    <location>
        <begin position="148"/>
        <end position="171"/>
    </location>
</feature>
<sequence>MKIQVVLFLILSIVALISSQDYTPTEQELQDTFLSWMQAYEISYTSEEFQAKYNQWKLNLAAIAKNNADITQPDGVFNQPKASDALLANADFAFEAEPVVTYPEASQSQLSLNRFSDLSYTEFVSTYAGADATLAATAATAAVLSTGAIIGIAVGGAAAVGGVAGATVYVVKKKRSNKTKTVAAETELEQPSSSNDNFKRQGATNIFNMDNPHHSITARAAYN</sequence>
<comment type="caution">
    <text evidence="4">The sequence shown here is derived from an EMBL/GenBank/DDBJ whole genome shotgun (WGS) entry which is preliminary data.</text>
</comment>
<gene>
    <name evidence="4" type="ORF">CYY_004087</name>
</gene>